<organism evidence="1">
    <name type="scientific">Rhipicephalus microplus</name>
    <name type="common">Cattle tick</name>
    <name type="synonym">Boophilus microplus</name>
    <dbReference type="NCBI Taxonomy" id="6941"/>
    <lineage>
        <taxon>Eukaryota</taxon>
        <taxon>Metazoa</taxon>
        <taxon>Ecdysozoa</taxon>
        <taxon>Arthropoda</taxon>
        <taxon>Chelicerata</taxon>
        <taxon>Arachnida</taxon>
        <taxon>Acari</taxon>
        <taxon>Parasitiformes</taxon>
        <taxon>Ixodida</taxon>
        <taxon>Ixodoidea</taxon>
        <taxon>Ixodidae</taxon>
        <taxon>Rhipicephalinae</taxon>
        <taxon>Rhipicephalus</taxon>
        <taxon>Boophilus</taxon>
    </lineage>
</organism>
<dbReference type="EMBL" id="GHWJ01010542">
    <property type="protein sequence ID" value="NOV43279.1"/>
    <property type="molecule type" value="Transcribed_RNA"/>
</dbReference>
<reference evidence="1" key="1">
    <citation type="submission" date="2019-09" db="EMBL/GenBank/DDBJ databases">
        <title>Organ-specific transcriptomic study of the physiology of the cattle tick, Rhipicephalus microplus.</title>
        <authorList>
            <person name="Tirloni L."/>
            <person name="Braz G."/>
            <person name="Gandara A.C.P."/>
            <person name="Sabadin G.A."/>
            <person name="da Silva R.M."/>
            <person name="Guizzo M.G."/>
            <person name="Machado J.A."/>
            <person name="Costa E.P."/>
            <person name="Gomes H.F."/>
            <person name="Moraes J."/>
            <person name="Mota M.B.S."/>
            <person name="Mesquita R.D."/>
            <person name="Alvarenga P.H."/>
            <person name="Alves F."/>
            <person name="Seixas A."/>
            <person name="da Fonseca R.N."/>
            <person name="Fogaca A."/>
            <person name="Logullo C."/>
            <person name="Tanaka A."/>
            <person name="Daffre S."/>
            <person name="Termignoni C."/>
            <person name="Vaz I.S.Jr."/>
            <person name="Oliveira P.L."/>
            <person name="Ribeiro J.M."/>
        </authorList>
    </citation>
    <scope>NUCLEOTIDE SEQUENCE</scope>
    <source>
        <strain evidence="1">Porto Alegre</strain>
    </source>
</reference>
<protein>
    <submittedName>
        <fullName evidence="1">Putative secreted protein ovary overexpressed</fullName>
    </submittedName>
</protein>
<evidence type="ECO:0000313" key="1">
    <source>
        <dbReference type="EMBL" id="NOV43279.1"/>
    </source>
</evidence>
<name>A0A6M2DAY6_RHIMP</name>
<dbReference type="AlphaFoldDB" id="A0A6M2DAY6"/>
<accession>A0A6M2DAY6</accession>
<proteinExistence type="predicted"/>
<sequence>MHVYCFRQQRARPMLQAIAFILQAITSFGSPPFLWPHFSPCSSAAMKCRWCFEDAKNTFLCNDISFAFVVYSHKLSQSW</sequence>